<organism evidence="1">
    <name type="scientific">marine sediment metagenome</name>
    <dbReference type="NCBI Taxonomy" id="412755"/>
    <lineage>
        <taxon>unclassified sequences</taxon>
        <taxon>metagenomes</taxon>
        <taxon>ecological metagenomes</taxon>
    </lineage>
</organism>
<dbReference type="EMBL" id="BARW01033810">
    <property type="protein sequence ID" value="GAJ13733.1"/>
    <property type="molecule type" value="Genomic_DNA"/>
</dbReference>
<sequence length="68" mass="7825">MVMPQLSLARENMKKNTIENMIAAGALTRDQAARYGKVLDSFNDLQLTRVWLLSDMYREETGEILHPE</sequence>
<gene>
    <name evidence="1" type="ORF">S12H4_53158</name>
</gene>
<reference evidence="1" key="1">
    <citation type="journal article" date="2014" name="Front. Microbiol.">
        <title>High frequency of phylogenetically diverse reductive dehalogenase-homologous genes in deep subseafloor sedimentary metagenomes.</title>
        <authorList>
            <person name="Kawai M."/>
            <person name="Futagami T."/>
            <person name="Toyoda A."/>
            <person name="Takaki Y."/>
            <person name="Nishi S."/>
            <person name="Hori S."/>
            <person name="Arai W."/>
            <person name="Tsubouchi T."/>
            <person name="Morono Y."/>
            <person name="Uchiyama I."/>
            <person name="Ito T."/>
            <person name="Fujiyama A."/>
            <person name="Inagaki F."/>
            <person name="Takami H."/>
        </authorList>
    </citation>
    <scope>NUCLEOTIDE SEQUENCE</scope>
    <source>
        <strain evidence="1">Expedition CK06-06</strain>
    </source>
</reference>
<accession>X1U842</accession>
<dbReference type="AlphaFoldDB" id="X1U842"/>
<proteinExistence type="predicted"/>
<name>X1U842_9ZZZZ</name>
<comment type="caution">
    <text evidence="1">The sequence shown here is derived from an EMBL/GenBank/DDBJ whole genome shotgun (WGS) entry which is preliminary data.</text>
</comment>
<evidence type="ECO:0000313" key="1">
    <source>
        <dbReference type="EMBL" id="GAJ13733.1"/>
    </source>
</evidence>
<protein>
    <submittedName>
        <fullName evidence="1">Uncharacterized protein</fullName>
    </submittedName>
</protein>